<keyword evidence="7" id="KW-1185">Reference proteome</keyword>
<feature type="transmembrane region" description="Helical" evidence="4">
    <location>
        <begin position="84"/>
        <end position="104"/>
    </location>
</feature>
<dbReference type="InterPro" id="IPR018060">
    <property type="entry name" value="HTH_AraC"/>
</dbReference>
<dbReference type="Proteomes" id="UP000297649">
    <property type="component" value="Unassembled WGS sequence"/>
</dbReference>
<keyword evidence="2" id="KW-0238">DNA-binding</keyword>
<evidence type="ECO:0000256" key="1">
    <source>
        <dbReference type="ARBA" id="ARBA00023015"/>
    </source>
</evidence>
<accession>A0A6H3NTI8</accession>
<organism evidence="6 7">
    <name type="scientific">Leptospira bandrabouensis</name>
    <dbReference type="NCBI Taxonomy" id="2484903"/>
    <lineage>
        <taxon>Bacteria</taxon>
        <taxon>Pseudomonadati</taxon>
        <taxon>Spirochaetota</taxon>
        <taxon>Spirochaetia</taxon>
        <taxon>Leptospirales</taxon>
        <taxon>Leptospiraceae</taxon>
        <taxon>Leptospira</taxon>
    </lineage>
</organism>
<dbReference type="Gene3D" id="1.10.10.60">
    <property type="entry name" value="Homeodomain-like"/>
    <property type="match status" value="2"/>
</dbReference>
<keyword evidence="4" id="KW-0812">Transmembrane</keyword>
<keyword evidence="4" id="KW-1133">Transmembrane helix</keyword>
<evidence type="ECO:0000259" key="5">
    <source>
        <dbReference type="PROSITE" id="PS01124"/>
    </source>
</evidence>
<dbReference type="EMBL" id="RQHU01000005">
    <property type="protein sequence ID" value="TGN16137.1"/>
    <property type="molecule type" value="Genomic_DNA"/>
</dbReference>
<keyword evidence="1" id="KW-0805">Transcription regulation</keyword>
<dbReference type="GO" id="GO:0043565">
    <property type="term" value="F:sequence-specific DNA binding"/>
    <property type="evidence" value="ECO:0007669"/>
    <property type="project" value="InterPro"/>
</dbReference>
<dbReference type="Pfam" id="PF12833">
    <property type="entry name" value="HTH_18"/>
    <property type="match status" value="1"/>
</dbReference>
<dbReference type="RefSeq" id="WP_135745760.1">
    <property type="nucleotide sequence ID" value="NZ_JAIZBL010000004.1"/>
</dbReference>
<dbReference type="SMART" id="SM00342">
    <property type="entry name" value="HTH_ARAC"/>
    <property type="match status" value="1"/>
</dbReference>
<evidence type="ECO:0000313" key="6">
    <source>
        <dbReference type="EMBL" id="TGN16137.1"/>
    </source>
</evidence>
<dbReference type="PROSITE" id="PS01124">
    <property type="entry name" value="HTH_ARAC_FAMILY_2"/>
    <property type="match status" value="1"/>
</dbReference>
<feature type="transmembrane region" description="Helical" evidence="4">
    <location>
        <begin position="154"/>
        <end position="174"/>
    </location>
</feature>
<feature type="domain" description="HTH araC/xylS-type" evidence="5">
    <location>
        <begin position="278"/>
        <end position="377"/>
    </location>
</feature>
<feature type="transmembrane region" description="Helical" evidence="4">
    <location>
        <begin position="116"/>
        <end position="133"/>
    </location>
</feature>
<dbReference type="PROSITE" id="PS00041">
    <property type="entry name" value="HTH_ARAC_FAMILY_1"/>
    <property type="match status" value="1"/>
</dbReference>
<dbReference type="InterPro" id="IPR018062">
    <property type="entry name" value="HTH_AraC-typ_CS"/>
</dbReference>
<dbReference type="InterPro" id="IPR009057">
    <property type="entry name" value="Homeodomain-like_sf"/>
</dbReference>
<protein>
    <submittedName>
        <fullName evidence="6">Helix-turn-helix domain-containing protein</fullName>
    </submittedName>
</protein>
<evidence type="ECO:0000256" key="4">
    <source>
        <dbReference type="SAM" id="Phobius"/>
    </source>
</evidence>
<feature type="transmembrane region" description="Helical" evidence="4">
    <location>
        <begin position="222"/>
        <end position="242"/>
    </location>
</feature>
<dbReference type="SUPFAM" id="SSF46689">
    <property type="entry name" value="Homeodomain-like"/>
    <property type="match status" value="1"/>
</dbReference>
<feature type="transmembrane region" description="Helical" evidence="4">
    <location>
        <begin position="194"/>
        <end position="215"/>
    </location>
</feature>
<evidence type="ECO:0000256" key="2">
    <source>
        <dbReference type="ARBA" id="ARBA00023125"/>
    </source>
</evidence>
<evidence type="ECO:0000313" key="7">
    <source>
        <dbReference type="Proteomes" id="UP000297649"/>
    </source>
</evidence>
<proteinExistence type="predicted"/>
<dbReference type="PANTHER" id="PTHR43280:SF29">
    <property type="entry name" value="ARAC-FAMILY TRANSCRIPTIONAL REGULATOR"/>
    <property type="match status" value="1"/>
</dbReference>
<keyword evidence="3" id="KW-0804">Transcription</keyword>
<dbReference type="GO" id="GO:0003700">
    <property type="term" value="F:DNA-binding transcription factor activity"/>
    <property type="evidence" value="ECO:0007669"/>
    <property type="project" value="InterPro"/>
</dbReference>
<reference evidence="6" key="1">
    <citation type="journal article" date="2019" name="PLoS Negl. Trop. Dis.">
        <title>Revisiting the worldwide diversity of Leptospira species in the environment.</title>
        <authorList>
            <person name="Vincent A.T."/>
            <person name="Schiettekatte O."/>
            <person name="Bourhy P."/>
            <person name="Veyrier F.J."/>
            <person name="Picardeau M."/>
        </authorList>
    </citation>
    <scope>NUCLEOTIDE SEQUENCE [LARGE SCALE GENOMIC DNA]</scope>
    <source>
        <strain evidence="6">201601109</strain>
    </source>
</reference>
<dbReference type="AlphaFoldDB" id="A0A6H3NTI8"/>
<name>A0A6H3NTI8_9LEPT</name>
<dbReference type="PANTHER" id="PTHR43280">
    <property type="entry name" value="ARAC-FAMILY TRANSCRIPTIONAL REGULATOR"/>
    <property type="match status" value="1"/>
</dbReference>
<feature type="transmembrane region" description="Helical" evidence="4">
    <location>
        <begin position="52"/>
        <end position="72"/>
    </location>
</feature>
<gene>
    <name evidence="6" type="ORF">EHR08_07670</name>
</gene>
<comment type="caution">
    <text evidence="6">The sequence shown here is derived from an EMBL/GenBank/DDBJ whole genome shotgun (WGS) entry which is preliminary data.</text>
</comment>
<dbReference type="OrthoDB" id="345364at2"/>
<sequence>MNLIPLAGALVAFLLAVSHWIETMQRRNNGKPFTVFPTLISQKQSTGVVTFVYHYAATFLFLTLGILQIHIYAELSGEIKLYRYFFGIHIPCLLLIGPLVYIYFEEMSGGDFYKVSPSHFLPSIVSLFIVYLIRSDDFQLFPTGLFTQNKNYNFEYLIHFLLGFAVLSILGYMVSIFTRVFRWKFSSKEKLETSFFPLICLLVYSLFVVISFVISQLFFMQIFVLACFELTSLLIIILLFRMNHKEIVPNFKSEVRIARYQESRLRGLDIGQTLQRLDDIMNLEQLYLNENLSLPILAKRLDLHTHQLSEILNVHLNSTFRNYVNHFRLQEAARLLLEKPDMTIISVIYASGFNSKSSFHKLFLDRFGQSPQNYRSLKK</sequence>
<evidence type="ECO:0000256" key="3">
    <source>
        <dbReference type="ARBA" id="ARBA00023163"/>
    </source>
</evidence>
<keyword evidence="4" id="KW-0472">Membrane</keyword>